<reference evidence="1 4" key="2">
    <citation type="submission" date="2021-01" db="EMBL/GenBank/DDBJ databases">
        <title>Sequencing the genomes of 1000 actinobacteria strains.</title>
        <authorList>
            <person name="Klenk H.-P."/>
        </authorList>
    </citation>
    <scope>NUCLEOTIDE SEQUENCE [LARGE SCALE GENOMIC DNA]</scope>
    <source>
        <strain evidence="1 4">DSM 13657</strain>
    </source>
</reference>
<evidence type="ECO:0000313" key="2">
    <source>
        <dbReference type="EMBL" id="PMD04615.1"/>
    </source>
</evidence>
<evidence type="ECO:0000313" key="4">
    <source>
        <dbReference type="Proteomes" id="UP000809290"/>
    </source>
</evidence>
<evidence type="ECO:0000313" key="3">
    <source>
        <dbReference type="Proteomes" id="UP000235598"/>
    </source>
</evidence>
<dbReference type="Proteomes" id="UP000809290">
    <property type="component" value="Unassembled WGS sequence"/>
</dbReference>
<dbReference type="Proteomes" id="UP000235598">
    <property type="component" value="Unassembled WGS sequence"/>
</dbReference>
<comment type="caution">
    <text evidence="2">The sequence shown here is derived from an EMBL/GenBank/DDBJ whole genome shotgun (WGS) entry which is preliminary data.</text>
</comment>
<keyword evidence="4" id="KW-1185">Reference proteome</keyword>
<name>A0A2N6VKF6_9MICO</name>
<organism evidence="2 3">
    <name type="scientific">Brevibacterium paucivorans</name>
    <dbReference type="NCBI Taxonomy" id="170994"/>
    <lineage>
        <taxon>Bacteria</taxon>
        <taxon>Bacillati</taxon>
        <taxon>Actinomycetota</taxon>
        <taxon>Actinomycetes</taxon>
        <taxon>Micrococcales</taxon>
        <taxon>Brevibacteriaceae</taxon>
        <taxon>Brevibacterium</taxon>
    </lineage>
</organism>
<dbReference type="EMBL" id="JAFBCP010000001">
    <property type="protein sequence ID" value="MBM7816600.1"/>
    <property type="molecule type" value="Genomic_DNA"/>
</dbReference>
<proteinExistence type="predicted"/>
<sequence length="185" mass="19442">MTGANIVKTITRITTSTAIATGILAAGVLATGPAMATEGTKPAFPDAQAVAAADLSPEQVENAKTIIQVGKENGISRQGIKIALMTASQESNLINVNYGDRDSLGLFQQRPSAGWGTPEQVQDPVFAAKSFYGVNPEVSPNGLLQIQGWEQMAPGDAAQAVQVSAFPDAYAKWEGQAEELLNQHF</sequence>
<protein>
    <submittedName>
        <fullName evidence="2">Peptidoglycan-binding protein</fullName>
    </submittedName>
</protein>
<evidence type="ECO:0000313" key="1">
    <source>
        <dbReference type="EMBL" id="MBM7816600.1"/>
    </source>
</evidence>
<dbReference type="OrthoDB" id="5171895at2"/>
<dbReference type="AlphaFoldDB" id="A0A2N6VKF6"/>
<accession>A0A2N6VKF6</accession>
<dbReference type="RefSeq" id="WP_102239279.1">
    <property type="nucleotide sequence ID" value="NZ_JAFBCP010000001.1"/>
</dbReference>
<dbReference type="EMBL" id="PNHK01000004">
    <property type="protein sequence ID" value="PMD04615.1"/>
    <property type="molecule type" value="Genomic_DNA"/>
</dbReference>
<gene>
    <name evidence="2" type="ORF">CJ199_09540</name>
    <name evidence="1" type="ORF">JOE56_001294</name>
</gene>
<reference evidence="2 3" key="1">
    <citation type="submission" date="2017-09" db="EMBL/GenBank/DDBJ databases">
        <title>Bacterial strain isolated from the female urinary microbiota.</title>
        <authorList>
            <person name="Thomas-White K."/>
            <person name="Kumar N."/>
            <person name="Forster S."/>
            <person name="Putonti C."/>
            <person name="Lawley T."/>
            <person name="Wolfe A.J."/>
        </authorList>
    </citation>
    <scope>NUCLEOTIDE SEQUENCE [LARGE SCALE GENOMIC DNA]</scope>
    <source>
        <strain evidence="2 3">UMB1301</strain>
    </source>
</reference>